<dbReference type="EMBL" id="CH473954">
    <property type="protein sequence ID" value="EDL77594.1"/>
    <property type="molecule type" value="Genomic_DNA"/>
</dbReference>
<organism evidence="2 3">
    <name type="scientific">Rattus norvegicus</name>
    <name type="common">Rat</name>
    <dbReference type="NCBI Taxonomy" id="10116"/>
    <lineage>
        <taxon>Eukaryota</taxon>
        <taxon>Metazoa</taxon>
        <taxon>Chordata</taxon>
        <taxon>Craniata</taxon>
        <taxon>Vertebrata</taxon>
        <taxon>Euteleostomi</taxon>
        <taxon>Mammalia</taxon>
        <taxon>Eutheria</taxon>
        <taxon>Euarchontoglires</taxon>
        <taxon>Glires</taxon>
        <taxon>Rodentia</taxon>
        <taxon>Myomorpha</taxon>
        <taxon>Muroidea</taxon>
        <taxon>Muridae</taxon>
        <taxon>Murinae</taxon>
        <taxon>Rattus</taxon>
    </lineage>
</organism>
<dbReference type="AlphaFoldDB" id="A6I1Z0"/>
<evidence type="ECO:0000313" key="3">
    <source>
        <dbReference type="Proteomes" id="UP000234681"/>
    </source>
</evidence>
<reference evidence="2 3" key="2">
    <citation type="submission" date="2005-09" db="EMBL/GenBank/DDBJ databases">
        <authorList>
            <person name="Mural R.J."/>
            <person name="Li P.W."/>
            <person name="Adams M.D."/>
            <person name="Amanatides P.G."/>
            <person name="Baden-Tillson H."/>
            <person name="Barnstead M."/>
            <person name="Chin S.H."/>
            <person name="Dew I."/>
            <person name="Evans C.A."/>
            <person name="Ferriera S."/>
            <person name="Flanigan M."/>
            <person name="Fosler C."/>
            <person name="Glodek A."/>
            <person name="Gu Z."/>
            <person name="Holt R.A."/>
            <person name="Jennings D."/>
            <person name="Kraft C.L."/>
            <person name="Lu F."/>
            <person name="Nguyen T."/>
            <person name="Nusskern D.R."/>
            <person name="Pfannkoch C.M."/>
            <person name="Sitter C."/>
            <person name="Sutton G.G."/>
            <person name="Venter J.C."/>
            <person name="Wang Z."/>
            <person name="Woodage T."/>
            <person name="Zheng X.H."/>
            <person name="Zhong F."/>
        </authorList>
    </citation>
    <scope>NUCLEOTIDE SEQUENCE [LARGE SCALE GENOMIC DNA]</scope>
    <source>
        <strain evidence="2">BN</strain>
        <strain evidence="3">BN, Sprague-Dawley</strain>
    </source>
</reference>
<evidence type="ECO:0000256" key="1">
    <source>
        <dbReference type="SAM" id="MobiDB-lite"/>
    </source>
</evidence>
<feature type="region of interest" description="Disordered" evidence="1">
    <location>
        <begin position="1"/>
        <end position="45"/>
    </location>
</feature>
<dbReference type="EMBL" id="CH473954">
    <property type="protein sequence ID" value="EDL77592.1"/>
    <property type="molecule type" value="Genomic_DNA"/>
</dbReference>
<gene>
    <name evidence="2" type="ORF">rCG_25349</name>
</gene>
<dbReference type="EMBL" id="CH473954">
    <property type="protein sequence ID" value="EDL77593.1"/>
    <property type="molecule type" value="Genomic_DNA"/>
</dbReference>
<evidence type="ECO:0000313" key="2">
    <source>
        <dbReference type="EMBL" id="EDL77592.1"/>
    </source>
</evidence>
<proteinExistence type="predicted"/>
<name>A6I1Z0_RAT</name>
<reference evidence="2" key="1">
    <citation type="journal article" date="2005" name="Genome Res.">
        <title>Gene and alternative splicing annotation with AIR.</title>
        <authorList>
            <person name="Florea L."/>
            <person name="Di Francesco V."/>
            <person name="Miller J."/>
            <person name="Turner R."/>
            <person name="Yao A."/>
            <person name="Harris M."/>
            <person name="Walenz B."/>
            <person name="Mobarry C."/>
            <person name="Merkulov G.V."/>
            <person name="Charlab R."/>
            <person name="Dew I."/>
            <person name="Deng Z."/>
            <person name="Istrail S."/>
            <person name="Li P."/>
            <person name="Sutton G."/>
        </authorList>
    </citation>
    <scope>NUCLEOTIDE SEQUENCE</scope>
    <source>
        <strain evidence="2">BN</strain>
    </source>
</reference>
<dbReference type="EMBL" id="CH473954">
    <property type="protein sequence ID" value="EDL77591.1"/>
    <property type="molecule type" value="Genomic_DNA"/>
</dbReference>
<sequence>MARKKRESPGAGSHALLQEKPRPHVQPRPIGARRRSSLDLAQREL</sequence>
<dbReference type="Proteomes" id="UP000234681">
    <property type="component" value="Chromosome 8"/>
</dbReference>
<accession>A6I1Z0</accession>
<protein>
    <submittedName>
        <fullName evidence="2">RCG25349, isoform CRA_a</fullName>
    </submittedName>
</protein>